<feature type="chain" id="PRO_5027088252" evidence="1">
    <location>
        <begin position="22"/>
        <end position="251"/>
    </location>
</feature>
<dbReference type="EMBL" id="WRPA01000004">
    <property type="protein sequence ID" value="MXR68197.1"/>
    <property type="molecule type" value="Genomic_DNA"/>
</dbReference>
<comment type="caution">
    <text evidence="2">The sequence shown here is derived from an EMBL/GenBank/DDBJ whole genome shotgun (WGS) entry which is preliminary data.</text>
</comment>
<feature type="signal peptide" evidence="1">
    <location>
        <begin position="1"/>
        <end position="21"/>
    </location>
</feature>
<dbReference type="AlphaFoldDB" id="A0A6L7HV33"/>
<dbReference type="InterPro" id="IPR031593">
    <property type="entry name" value="Porin_7"/>
</dbReference>
<name>A0A6L7HV33_9GAMM</name>
<dbReference type="RefSeq" id="WP_160794313.1">
    <property type="nucleotide sequence ID" value="NZ_WRPA01000004.1"/>
</dbReference>
<dbReference type="SUPFAM" id="SSF56935">
    <property type="entry name" value="Porins"/>
    <property type="match status" value="1"/>
</dbReference>
<evidence type="ECO:0000313" key="2">
    <source>
        <dbReference type="EMBL" id="MXR68197.1"/>
    </source>
</evidence>
<gene>
    <name evidence="2" type="ORF">GNT65_05850</name>
</gene>
<protein>
    <submittedName>
        <fullName evidence="2">Putative porin</fullName>
    </submittedName>
</protein>
<keyword evidence="1" id="KW-0732">Signal</keyword>
<sequence>MKKSVTAVAIILGLSSMSAIAAQDNAFQHEAGLNYKSNSEEFGDGIWKADYRYYVAPVDQKSSPYALNGFLAQSSNLGAYYSNFDDADRDSYGIDGTYVFASKWFVGVNYNKHDYANFDFDTYGAEVGYYFNDSSSVSAFYADGDEGVEESYGVKVRSYIALQSTAGVDLQANWTHSDSDDMINLGADWYVNNAWSVGLGYTNTDDDDAFDVRTAYWLRISDNFSANFQVARVLDSDFDGVNIGLGVVGRF</sequence>
<keyword evidence="3" id="KW-1185">Reference proteome</keyword>
<accession>A0A6L7HV33</accession>
<evidence type="ECO:0000313" key="3">
    <source>
        <dbReference type="Proteomes" id="UP000474778"/>
    </source>
</evidence>
<organism evidence="2 3">
    <name type="scientific">Shewanella insulae</name>
    <dbReference type="NCBI Taxonomy" id="2681496"/>
    <lineage>
        <taxon>Bacteria</taxon>
        <taxon>Pseudomonadati</taxon>
        <taxon>Pseudomonadota</taxon>
        <taxon>Gammaproteobacteria</taxon>
        <taxon>Alteromonadales</taxon>
        <taxon>Shewanellaceae</taxon>
        <taxon>Shewanella</taxon>
    </lineage>
</organism>
<reference evidence="2 3" key="1">
    <citation type="submission" date="2019-12" db="EMBL/GenBank/DDBJ databases">
        <title>Shewanella insulae sp. nov., isolated from a tidal flat.</title>
        <authorList>
            <person name="Yoon J.-H."/>
        </authorList>
    </citation>
    <scope>NUCLEOTIDE SEQUENCE [LARGE SCALE GENOMIC DNA]</scope>
    <source>
        <strain evidence="2 3">JBTF-M18</strain>
    </source>
</reference>
<dbReference type="Pfam" id="PF16956">
    <property type="entry name" value="Porin_7"/>
    <property type="match status" value="1"/>
</dbReference>
<evidence type="ECO:0000256" key="1">
    <source>
        <dbReference type="SAM" id="SignalP"/>
    </source>
</evidence>
<dbReference type="Proteomes" id="UP000474778">
    <property type="component" value="Unassembled WGS sequence"/>
</dbReference>
<proteinExistence type="predicted"/>